<gene>
    <name evidence="8" type="primary">ivy</name>
    <name evidence="8" type="ORF">NCTC12121_02449</name>
</gene>
<feature type="disulfide bond" evidence="6">
    <location>
        <begin position="84"/>
        <end position="89"/>
    </location>
</feature>
<evidence type="ECO:0000256" key="2">
    <source>
        <dbReference type="ARBA" id="ARBA00009724"/>
    </source>
</evidence>
<dbReference type="SUPFAM" id="SSF89872">
    <property type="entry name" value="Inhibitor of vertebrate lysozyme, Ivy"/>
    <property type="match status" value="1"/>
</dbReference>
<accession>A0A376DIN2</accession>
<dbReference type="Proteomes" id="UP000255248">
    <property type="component" value="Unassembled WGS sequence"/>
</dbReference>
<evidence type="ECO:0000256" key="3">
    <source>
        <dbReference type="ARBA" id="ARBA00022729"/>
    </source>
</evidence>
<dbReference type="STRING" id="93378.A9798_11530"/>
<evidence type="ECO:0000256" key="5">
    <source>
        <dbReference type="PIRSR" id="PIRSR009103-1"/>
    </source>
</evidence>
<reference evidence="8 9" key="1">
    <citation type="submission" date="2018-06" db="EMBL/GenBank/DDBJ databases">
        <authorList>
            <consortium name="Pathogen Informatics"/>
            <person name="Doyle S."/>
        </authorList>
    </citation>
    <scope>NUCLEOTIDE SEQUENCE [LARGE SCALE GENOMIC DNA]</scope>
    <source>
        <strain evidence="8 9">NCTC12121</strain>
    </source>
</reference>
<evidence type="ECO:0000256" key="4">
    <source>
        <dbReference type="ARBA" id="ARBA00022764"/>
    </source>
</evidence>
<comment type="subcellular location">
    <subcellularLocation>
        <location evidence="1">Periplasm</location>
    </subcellularLocation>
</comment>
<dbReference type="Gene3D" id="3.40.1420.10">
    <property type="entry name" value="Inhibitor of vertebrate lysozyme"/>
    <property type="match status" value="1"/>
</dbReference>
<dbReference type="PIRSF" id="PIRSF009103">
    <property type="entry name" value="Ivy"/>
    <property type="match status" value="1"/>
</dbReference>
<organism evidence="8 9">
    <name type="scientific">Edwardsiella hoshinae</name>
    <dbReference type="NCBI Taxonomy" id="93378"/>
    <lineage>
        <taxon>Bacteria</taxon>
        <taxon>Pseudomonadati</taxon>
        <taxon>Pseudomonadota</taxon>
        <taxon>Gammaproteobacteria</taxon>
        <taxon>Enterobacterales</taxon>
        <taxon>Hafniaceae</taxon>
        <taxon>Edwardsiella</taxon>
    </lineage>
</organism>
<dbReference type="AlphaFoldDB" id="A0A376DIN2"/>
<dbReference type="InterPro" id="IPR036501">
    <property type="entry name" value="Inhibitor_vert_lysozyme_sf"/>
</dbReference>
<dbReference type="Pfam" id="PF08816">
    <property type="entry name" value="Ivy"/>
    <property type="match status" value="1"/>
</dbReference>
<comment type="similarity">
    <text evidence="2">Belongs to the ivy family.</text>
</comment>
<protein>
    <submittedName>
        <fullName evidence="8">Inhibitor of vertebrate lysozyme</fullName>
    </submittedName>
</protein>
<evidence type="ECO:0000313" key="8">
    <source>
        <dbReference type="EMBL" id="STC90000.1"/>
    </source>
</evidence>
<dbReference type="RefSeq" id="WP_232238267.1">
    <property type="nucleotide sequence ID" value="NZ_CP016043.1"/>
</dbReference>
<feature type="signal peptide" evidence="7">
    <location>
        <begin position="1"/>
        <end position="23"/>
    </location>
</feature>
<proteinExistence type="inferred from homology"/>
<evidence type="ECO:0000256" key="6">
    <source>
        <dbReference type="PIRSR" id="PIRSR009103-2"/>
    </source>
</evidence>
<keyword evidence="6" id="KW-1015">Disulfide bond</keyword>
<feature type="chain" id="PRO_5016713639" evidence="7">
    <location>
        <begin position="24"/>
        <end position="153"/>
    </location>
</feature>
<keyword evidence="3 7" id="KW-0732">Signal</keyword>
<dbReference type="InterPro" id="IPR014453">
    <property type="entry name" value="Inhibitor_vertebrate_lysozyme"/>
</dbReference>
<keyword evidence="4" id="KW-0574">Periplasm</keyword>
<dbReference type="EMBL" id="UFXZ01000001">
    <property type="protein sequence ID" value="STC90000.1"/>
    <property type="molecule type" value="Genomic_DNA"/>
</dbReference>
<sequence>MMVKSVSGVCLSLMLLFSVSAQAEETMAPSLAQVMAQAEYQAAWRQAVQGETALPSWVRSGQGTSAPPQRLRWQGKDYLTGMVCQPHNCGNQQLFVVFSADRRQAWGLRVMLPDNEAAMLHPSRYARFQWLGKPDNVLQALLMRQVESQPDWQ</sequence>
<name>A0A376DIN2_9GAMM</name>
<feature type="site" description="Important for lysozyme inhibition" evidence="5">
    <location>
        <position position="87"/>
    </location>
</feature>
<evidence type="ECO:0000256" key="1">
    <source>
        <dbReference type="ARBA" id="ARBA00004418"/>
    </source>
</evidence>
<evidence type="ECO:0000313" key="9">
    <source>
        <dbReference type="Proteomes" id="UP000255248"/>
    </source>
</evidence>
<evidence type="ECO:0000256" key="7">
    <source>
        <dbReference type="SAM" id="SignalP"/>
    </source>
</evidence>
<dbReference type="GO" id="GO:0042597">
    <property type="term" value="C:periplasmic space"/>
    <property type="evidence" value="ECO:0007669"/>
    <property type="project" value="UniProtKB-SubCell"/>
</dbReference>